<evidence type="ECO:0000313" key="10">
    <source>
        <dbReference type="Proteomes" id="UP000694388"/>
    </source>
</evidence>
<dbReference type="PANTHER" id="PTHR24370">
    <property type="entry name" value="OPTICIN"/>
    <property type="match status" value="1"/>
</dbReference>
<evidence type="ECO:0000256" key="4">
    <source>
        <dbReference type="ARBA" id="ARBA00022614"/>
    </source>
</evidence>
<dbReference type="PROSITE" id="PS50294">
    <property type="entry name" value="WD_REPEATS_REGION"/>
    <property type="match status" value="1"/>
</dbReference>
<keyword evidence="5" id="KW-0677">Repeat</keyword>
<dbReference type="Gene3D" id="2.130.10.10">
    <property type="entry name" value="YVTN repeat-like/Quinoprotein amine dehydrogenase"/>
    <property type="match status" value="1"/>
</dbReference>
<reference evidence="9" key="1">
    <citation type="submission" date="2025-08" db="UniProtKB">
        <authorList>
            <consortium name="Ensembl"/>
        </authorList>
    </citation>
    <scope>IDENTIFICATION</scope>
</reference>
<evidence type="ECO:0000256" key="5">
    <source>
        <dbReference type="ARBA" id="ARBA00022737"/>
    </source>
</evidence>
<dbReference type="PROSITE" id="PS00678">
    <property type="entry name" value="WD_REPEATS_1"/>
    <property type="match status" value="1"/>
</dbReference>
<dbReference type="InterPro" id="IPR052489">
    <property type="entry name" value="LRWD1"/>
</dbReference>
<keyword evidence="10" id="KW-1185">Reference proteome</keyword>
<dbReference type="GO" id="GO:0005664">
    <property type="term" value="C:nuclear origin of replication recognition complex"/>
    <property type="evidence" value="ECO:0007669"/>
    <property type="project" value="TreeGrafter"/>
</dbReference>
<proteinExistence type="predicted"/>
<feature type="repeat" description="WD" evidence="7">
    <location>
        <begin position="206"/>
        <end position="248"/>
    </location>
</feature>
<dbReference type="GO" id="GO:0071169">
    <property type="term" value="P:establishment of protein localization to chromatin"/>
    <property type="evidence" value="ECO:0007669"/>
    <property type="project" value="TreeGrafter"/>
</dbReference>
<evidence type="ECO:0000256" key="3">
    <source>
        <dbReference type="ARBA" id="ARBA00022574"/>
    </source>
</evidence>
<dbReference type="Proteomes" id="UP000694388">
    <property type="component" value="Unplaced"/>
</dbReference>
<keyword evidence="3 7" id="KW-0853">WD repeat</keyword>
<dbReference type="PANTHER" id="PTHR24370:SF10">
    <property type="entry name" value="LEUCINE-RICH REPEAT AND WD REPEAT-CONTAINING PROTEIN 1"/>
    <property type="match status" value="1"/>
</dbReference>
<protein>
    <recommendedName>
        <fullName evidence="8">Leucine-rich repeat and WD repeat-containing protein 1 WD domain-containing protein</fullName>
    </recommendedName>
</protein>
<comment type="subcellular location">
    <subcellularLocation>
        <location evidence="1">Chromosome</location>
    </subcellularLocation>
</comment>
<keyword evidence="6" id="KW-0156">Chromatin regulator</keyword>
<dbReference type="SUPFAM" id="SSF50978">
    <property type="entry name" value="WD40 repeat-like"/>
    <property type="match status" value="1"/>
</dbReference>
<feature type="domain" description="Leucine-rich repeat and WD repeat-containing protein 1 WD" evidence="8">
    <location>
        <begin position="160"/>
        <end position="411"/>
    </location>
</feature>
<dbReference type="GO" id="GO:0003682">
    <property type="term" value="F:chromatin binding"/>
    <property type="evidence" value="ECO:0007669"/>
    <property type="project" value="TreeGrafter"/>
</dbReference>
<dbReference type="SMART" id="SM00320">
    <property type="entry name" value="WD40"/>
    <property type="match status" value="2"/>
</dbReference>
<evidence type="ECO:0000259" key="8">
    <source>
        <dbReference type="Pfam" id="PF23215"/>
    </source>
</evidence>
<dbReference type="InterPro" id="IPR019775">
    <property type="entry name" value="WD40_repeat_CS"/>
</dbReference>
<organism evidence="9 10">
    <name type="scientific">Eptatretus burgeri</name>
    <name type="common">Inshore hagfish</name>
    <dbReference type="NCBI Taxonomy" id="7764"/>
    <lineage>
        <taxon>Eukaryota</taxon>
        <taxon>Metazoa</taxon>
        <taxon>Chordata</taxon>
        <taxon>Craniata</taxon>
        <taxon>Vertebrata</taxon>
        <taxon>Cyclostomata</taxon>
        <taxon>Myxini</taxon>
        <taxon>Myxiniformes</taxon>
        <taxon>Myxinidae</taxon>
        <taxon>Eptatretinae</taxon>
        <taxon>Eptatretus</taxon>
    </lineage>
</organism>
<evidence type="ECO:0000313" key="9">
    <source>
        <dbReference type="Ensembl" id="ENSEBUP00000008351.1"/>
    </source>
</evidence>
<evidence type="ECO:0000256" key="2">
    <source>
        <dbReference type="ARBA" id="ARBA00022454"/>
    </source>
</evidence>
<dbReference type="GO" id="GO:0006325">
    <property type="term" value="P:chromatin organization"/>
    <property type="evidence" value="ECO:0007669"/>
    <property type="project" value="UniProtKB-KW"/>
</dbReference>
<sequence length="473" mass="52535">MSSSSPWLHHKSNREWNKVKTTWYLNHCICCAVIVREIVLTMRAPSSGRAPSSQASAVLLVLKAAAMWRRVVEMWFASLSAIQVLCSASIEFHKRYETEIRTAIGCRMVMGREVHYHQTLHPSACSTCSCIIDSSAEAKDKPQQNDTKPFLKRVFHSFFQELYALAWTLLRFRGPCGRPRPVLVVAGGSGKLHLLYPTENCCYGIIDAHNQPVSTMCFHPSKESLLFTASYDKTVALWDIGTPDTDLNFSHQKLMTLAVAGVPLKLTPVMACPERGLLAAGVGGCWAWDISLDNSKKYRRHHVKFSFPLIKNTKNGDWRTVDALVFVSDDVIASRSVGQGSLYLWSWARSVQVDGWPARIARPCRAVILAVLPWMITQELYTGLAADPGQNYLVSGAVGGSLYVYNLADIIHGDENAGKCNPQVRLSVFGFDKGSSLMLFPCYNGTKCWRRVNASHVATTLTAALRSCSGQQR</sequence>
<dbReference type="InterPro" id="IPR001680">
    <property type="entry name" value="WD40_rpt"/>
</dbReference>
<dbReference type="Ensembl" id="ENSEBUT00000008851.1">
    <property type="protein sequence ID" value="ENSEBUP00000008351.1"/>
    <property type="gene ID" value="ENSEBUG00000005406.1"/>
</dbReference>
<accession>A0A8C4Q138</accession>
<keyword evidence="4" id="KW-0433">Leucine-rich repeat</keyword>
<reference evidence="9" key="2">
    <citation type="submission" date="2025-09" db="UniProtKB">
        <authorList>
            <consortium name="Ensembl"/>
        </authorList>
    </citation>
    <scope>IDENTIFICATION</scope>
</reference>
<dbReference type="InterPro" id="IPR036322">
    <property type="entry name" value="WD40_repeat_dom_sf"/>
</dbReference>
<dbReference type="InterPro" id="IPR056160">
    <property type="entry name" value="WD_LRWD1"/>
</dbReference>
<evidence type="ECO:0000256" key="6">
    <source>
        <dbReference type="ARBA" id="ARBA00022853"/>
    </source>
</evidence>
<dbReference type="Pfam" id="PF23215">
    <property type="entry name" value="WD_LRWD1"/>
    <property type="match status" value="1"/>
</dbReference>
<name>A0A8C4Q138_EPTBU</name>
<dbReference type="InterPro" id="IPR015943">
    <property type="entry name" value="WD40/YVTN_repeat-like_dom_sf"/>
</dbReference>
<evidence type="ECO:0000256" key="7">
    <source>
        <dbReference type="PROSITE-ProRule" id="PRU00221"/>
    </source>
</evidence>
<evidence type="ECO:0000256" key="1">
    <source>
        <dbReference type="ARBA" id="ARBA00004286"/>
    </source>
</evidence>
<keyword evidence="2" id="KW-0158">Chromosome</keyword>
<dbReference type="PROSITE" id="PS50082">
    <property type="entry name" value="WD_REPEATS_2"/>
    <property type="match status" value="1"/>
</dbReference>
<dbReference type="AlphaFoldDB" id="A0A8C4Q138"/>